<dbReference type="InParanoid" id="F9XBT6"/>
<dbReference type="PANTHER" id="PTHR47843">
    <property type="entry name" value="BTB DOMAIN-CONTAINING PROTEIN-RELATED"/>
    <property type="match status" value="1"/>
</dbReference>
<dbReference type="PANTHER" id="PTHR47843:SF5">
    <property type="entry name" value="BTB_POZ DOMAIN PROTEIN"/>
    <property type="match status" value="1"/>
</dbReference>
<dbReference type="HOGENOM" id="CLU_1246217_0_0_1"/>
<evidence type="ECO:0000313" key="2">
    <source>
        <dbReference type="EMBL" id="EGP87484.1"/>
    </source>
</evidence>
<sequence length="222" mass="25559">MSALYNSEERDAFCQRFAAYHNNPALSDFTIICRGAKWNVHRFVLSVHSEVFAKSCDGNFKETQEAVLDLSEHEEPEVAALVYYLYNFEYDIPQGHSNWGLFHLKMALLADKYFITGLVSAANREYDGYICLFDDEKVIANHAQLAYAVPHATEQIRYIIVRMVVAGGMLRDNKQCELLNVMRQHAEFGVDIALEMARRARKLAEIGPWDEEGTHNFFLYDF</sequence>
<protein>
    <recommendedName>
        <fullName evidence="1">BTB domain-containing protein</fullName>
    </recommendedName>
</protein>
<dbReference type="EMBL" id="CM001200">
    <property type="protein sequence ID" value="EGP87484.1"/>
    <property type="molecule type" value="Genomic_DNA"/>
</dbReference>
<organism evidence="2 3">
    <name type="scientific">Zymoseptoria tritici (strain CBS 115943 / IPO323)</name>
    <name type="common">Speckled leaf blotch fungus</name>
    <name type="synonym">Septoria tritici</name>
    <dbReference type="NCBI Taxonomy" id="336722"/>
    <lineage>
        <taxon>Eukaryota</taxon>
        <taxon>Fungi</taxon>
        <taxon>Dikarya</taxon>
        <taxon>Ascomycota</taxon>
        <taxon>Pezizomycotina</taxon>
        <taxon>Dothideomycetes</taxon>
        <taxon>Dothideomycetidae</taxon>
        <taxon>Mycosphaerellales</taxon>
        <taxon>Mycosphaerellaceae</taxon>
        <taxon>Zymoseptoria</taxon>
    </lineage>
</organism>
<evidence type="ECO:0000259" key="1">
    <source>
        <dbReference type="PROSITE" id="PS50097"/>
    </source>
</evidence>
<evidence type="ECO:0000313" key="3">
    <source>
        <dbReference type="Proteomes" id="UP000008062"/>
    </source>
</evidence>
<dbReference type="VEuPathDB" id="FungiDB:ZTRI_5.621"/>
<dbReference type="eggNOG" id="ENOG502T7E0">
    <property type="taxonomic scope" value="Eukaryota"/>
</dbReference>
<dbReference type="RefSeq" id="XP_003852508.1">
    <property type="nucleotide sequence ID" value="XM_003852460.1"/>
</dbReference>
<name>F9XBT6_ZYMTI</name>
<reference evidence="2 3" key="1">
    <citation type="journal article" date="2011" name="PLoS Genet.">
        <title>Finished genome of the fungal wheat pathogen Mycosphaerella graminicola reveals dispensome structure, chromosome plasticity, and stealth pathogenesis.</title>
        <authorList>
            <person name="Goodwin S.B."/>
            <person name="Ben M'barek S."/>
            <person name="Dhillon B."/>
            <person name="Wittenberg A.H.J."/>
            <person name="Crane C.F."/>
            <person name="Hane J.K."/>
            <person name="Foster A.J."/>
            <person name="Van der Lee T.A.J."/>
            <person name="Grimwood J."/>
            <person name="Aerts A."/>
            <person name="Antoniw J."/>
            <person name="Bailey A."/>
            <person name="Bluhm B."/>
            <person name="Bowler J."/>
            <person name="Bristow J."/>
            <person name="van der Burgt A."/>
            <person name="Canto-Canche B."/>
            <person name="Churchill A.C.L."/>
            <person name="Conde-Ferraez L."/>
            <person name="Cools H.J."/>
            <person name="Coutinho P.M."/>
            <person name="Csukai M."/>
            <person name="Dehal P."/>
            <person name="De Wit P."/>
            <person name="Donzelli B."/>
            <person name="van de Geest H.C."/>
            <person name="van Ham R.C.H.J."/>
            <person name="Hammond-Kosack K.E."/>
            <person name="Henrissat B."/>
            <person name="Kilian A."/>
            <person name="Kobayashi A.K."/>
            <person name="Koopmann E."/>
            <person name="Kourmpetis Y."/>
            <person name="Kuzniar A."/>
            <person name="Lindquist E."/>
            <person name="Lombard V."/>
            <person name="Maliepaard C."/>
            <person name="Martins N."/>
            <person name="Mehrabi R."/>
            <person name="Nap J.P.H."/>
            <person name="Ponomarenko A."/>
            <person name="Rudd J.J."/>
            <person name="Salamov A."/>
            <person name="Schmutz J."/>
            <person name="Schouten H.J."/>
            <person name="Shapiro H."/>
            <person name="Stergiopoulos I."/>
            <person name="Torriani S.F.F."/>
            <person name="Tu H."/>
            <person name="de Vries R.P."/>
            <person name="Waalwijk C."/>
            <person name="Ware S.B."/>
            <person name="Wiebenga A."/>
            <person name="Zwiers L.-H."/>
            <person name="Oliver R.P."/>
            <person name="Grigoriev I.V."/>
            <person name="Kema G.H.J."/>
        </authorList>
    </citation>
    <scope>NUCLEOTIDE SEQUENCE [LARGE SCALE GENOMIC DNA]</scope>
    <source>
        <strain evidence="3">CBS 115943 / IPO323</strain>
    </source>
</reference>
<keyword evidence="3" id="KW-1185">Reference proteome</keyword>
<feature type="domain" description="BTB" evidence="1">
    <location>
        <begin position="27"/>
        <end position="94"/>
    </location>
</feature>
<dbReference type="InterPro" id="IPR011333">
    <property type="entry name" value="SKP1/BTB/POZ_sf"/>
</dbReference>
<dbReference type="AlphaFoldDB" id="F9XBT6"/>
<dbReference type="Pfam" id="PF00651">
    <property type="entry name" value="BTB"/>
    <property type="match status" value="1"/>
</dbReference>
<dbReference type="SUPFAM" id="SSF54695">
    <property type="entry name" value="POZ domain"/>
    <property type="match status" value="1"/>
</dbReference>
<dbReference type="STRING" id="336722.F9XBT6"/>
<dbReference type="GeneID" id="13394076"/>
<gene>
    <name evidence="2" type="ORF">MYCGRDRAFT_109622</name>
</gene>
<dbReference type="PROSITE" id="PS50097">
    <property type="entry name" value="BTB"/>
    <property type="match status" value="1"/>
</dbReference>
<dbReference type="CDD" id="cd18186">
    <property type="entry name" value="BTB_POZ_ZBTB_KLHL-like"/>
    <property type="match status" value="1"/>
</dbReference>
<dbReference type="Proteomes" id="UP000008062">
    <property type="component" value="Chromosome 5"/>
</dbReference>
<dbReference type="Gene3D" id="3.30.710.10">
    <property type="entry name" value="Potassium Channel Kv1.1, Chain A"/>
    <property type="match status" value="1"/>
</dbReference>
<dbReference type="OMA" id="HINMCIL"/>
<dbReference type="InterPro" id="IPR000210">
    <property type="entry name" value="BTB/POZ_dom"/>
</dbReference>
<dbReference type="KEGG" id="ztr:MYCGRDRAFT_109622"/>
<accession>F9XBT6</accession>
<dbReference type="OrthoDB" id="3650515at2759"/>
<proteinExistence type="predicted"/>